<evidence type="ECO:0000313" key="3">
    <source>
        <dbReference type="Proteomes" id="UP000236319"/>
    </source>
</evidence>
<dbReference type="VEuPathDB" id="PiroplasmaDB:BOVATA_048040"/>
<sequence>MFGVFTIRQLLCLAPLTAFANFASRSFSAARLFAVLQQLLEQVVERLSQEDNPRHVLVGVLFGEHSAYVTAQRPEIRATGMRWSVRFCIGAVDKSIQITGEMCTSLIGGLRKNMIAAFEHISDVQLGIRIIEIGGANRIVKRRLPVLLTVLIAFTAVFPPTKQTVVKAEHITQRFRRTGENAVEQAAYLSERRLLIAAEVSKDFHEELSCSPV</sequence>
<comment type="caution">
    <text evidence="2">The sequence shown here is derived from an EMBL/GenBank/DDBJ whole genome shotgun (WGS) entry which is preliminary data.</text>
</comment>
<dbReference type="RefSeq" id="XP_028869554.1">
    <property type="nucleotide sequence ID" value="XM_029013721.1"/>
</dbReference>
<feature type="signal peptide" evidence="1">
    <location>
        <begin position="1"/>
        <end position="19"/>
    </location>
</feature>
<gene>
    <name evidence="2" type="ORF">BOVATA_048040</name>
</gene>
<accession>A0A2H6KK02</accession>
<reference evidence="2 3" key="1">
    <citation type="journal article" date="2017" name="BMC Genomics">
        <title>Whole-genome assembly of Babesia ovata and comparative genomics between closely related pathogens.</title>
        <authorList>
            <person name="Yamagishi J."/>
            <person name="Asada M."/>
            <person name="Hakimi H."/>
            <person name="Tanaka T.Q."/>
            <person name="Sugimoto C."/>
            <person name="Kawazu S."/>
        </authorList>
    </citation>
    <scope>NUCLEOTIDE SEQUENCE [LARGE SCALE GENOMIC DNA]</scope>
    <source>
        <strain evidence="2 3">Miyake</strain>
    </source>
</reference>
<keyword evidence="1" id="KW-0732">Signal</keyword>
<proteinExistence type="predicted"/>
<dbReference type="GeneID" id="39877081"/>
<dbReference type="EMBL" id="BDSA01000031">
    <property type="protein sequence ID" value="GBE63311.1"/>
    <property type="molecule type" value="Genomic_DNA"/>
</dbReference>
<dbReference type="Proteomes" id="UP000236319">
    <property type="component" value="Unassembled WGS sequence"/>
</dbReference>
<dbReference type="AlphaFoldDB" id="A0A2H6KK02"/>
<organism evidence="2 3">
    <name type="scientific">Babesia ovata</name>
    <dbReference type="NCBI Taxonomy" id="189622"/>
    <lineage>
        <taxon>Eukaryota</taxon>
        <taxon>Sar</taxon>
        <taxon>Alveolata</taxon>
        <taxon>Apicomplexa</taxon>
        <taxon>Aconoidasida</taxon>
        <taxon>Piroplasmida</taxon>
        <taxon>Babesiidae</taxon>
        <taxon>Babesia</taxon>
    </lineage>
</organism>
<evidence type="ECO:0000256" key="1">
    <source>
        <dbReference type="SAM" id="SignalP"/>
    </source>
</evidence>
<name>A0A2H6KK02_9APIC</name>
<protein>
    <submittedName>
        <fullName evidence="2">Sodium:proton antiporter, putative</fullName>
    </submittedName>
</protein>
<evidence type="ECO:0000313" key="2">
    <source>
        <dbReference type="EMBL" id="GBE63311.1"/>
    </source>
</evidence>
<keyword evidence="3" id="KW-1185">Reference proteome</keyword>
<feature type="chain" id="PRO_5014113616" evidence="1">
    <location>
        <begin position="20"/>
        <end position="213"/>
    </location>
</feature>